<dbReference type="PANTHER" id="PTHR11599">
    <property type="entry name" value="PROTEASOME SUBUNIT ALPHA/BETA"/>
    <property type="match status" value="1"/>
</dbReference>
<dbReference type="AlphaFoldDB" id="A0A0D6LWJ0"/>
<evidence type="ECO:0000259" key="4">
    <source>
        <dbReference type="PROSITE" id="PS51048"/>
    </source>
</evidence>
<gene>
    <name evidence="5" type="ORF">ANCCEY_06471</name>
</gene>
<dbReference type="CDD" id="cd03750">
    <property type="entry name" value="proteasome_alpha_type_2"/>
    <property type="match status" value="1"/>
</dbReference>
<dbReference type="Gene3D" id="3.60.20.10">
    <property type="entry name" value="Glutamine Phosphoribosylpyrophosphate, subunit 1, domain 1"/>
    <property type="match status" value="1"/>
</dbReference>
<dbReference type="PROSITE" id="PS51048">
    <property type="entry name" value="SGS"/>
    <property type="match status" value="1"/>
</dbReference>
<dbReference type="Pfam" id="PF10584">
    <property type="entry name" value="Proteasome_A_N"/>
    <property type="match status" value="1"/>
</dbReference>
<dbReference type="InterPro" id="IPR000426">
    <property type="entry name" value="Proteasome_asu_N"/>
</dbReference>
<protein>
    <submittedName>
        <fullName evidence="5">SGS domain protein</fullName>
    </submittedName>
</protein>
<dbReference type="Pfam" id="PF05002">
    <property type="entry name" value="SGS"/>
    <property type="match status" value="1"/>
</dbReference>
<sequence>MGDHYGFSLTTFSPSGKLMQIEYALNAVKNGQPSVGLRAKDGVVLSTENIASVLFEDQPKIEKISQHIGCVYSGMGPDFRILVKRARKIAMEYELMYGEEIPTTQLVTQIAAVMQEYTQSGGVRPFGVSLLIAGWDKTPGRPLLFQSDPSGAYFAWKATALGKNDVNAKTFLEKRYSEALELDDGIHTALLTLRESFDVGMTEDNVENEYSFDRSLFSLRVTFNDNDIKVYYGDEVIFETTLARPVDEKNFTVTCTPSKKVVEEEENEQLEGDAAVNRMFRKLYNEASDDVKRAMIKSYQESGGTVLSTNWAEISKKRTEVRPPDCMEYKKFEQ</sequence>
<evidence type="ECO:0000313" key="6">
    <source>
        <dbReference type="Proteomes" id="UP000054495"/>
    </source>
</evidence>
<keyword evidence="6" id="KW-1185">Reference proteome</keyword>
<dbReference type="EMBL" id="KE124942">
    <property type="protein sequence ID" value="EPB74461.1"/>
    <property type="molecule type" value="Genomic_DNA"/>
</dbReference>
<name>A0A0D6LWJ0_9BILA</name>
<dbReference type="Proteomes" id="UP000054495">
    <property type="component" value="Unassembled WGS sequence"/>
</dbReference>
<comment type="similarity">
    <text evidence="3">Belongs to the peptidase T1A family.</text>
</comment>
<feature type="domain" description="SGS" evidence="4">
    <location>
        <begin position="239"/>
        <end position="334"/>
    </location>
</feature>
<reference evidence="5 6" key="1">
    <citation type="submission" date="2013-05" db="EMBL/GenBank/DDBJ databases">
        <title>Draft genome of the parasitic nematode Anyclostoma ceylanicum.</title>
        <authorList>
            <person name="Mitreva M."/>
        </authorList>
    </citation>
    <scope>NUCLEOTIDE SEQUENCE [LARGE SCALE GENOMIC DNA]</scope>
</reference>
<dbReference type="InterPro" id="IPR007699">
    <property type="entry name" value="SGS_dom"/>
</dbReference>
<dbReference type="InterPro" id="IPR050115">
    <property type="entry name" value="Proteasome_alpha"/>
</dbReference>
<evidence type="ECO:0000256" key="1">
    <source>
        <dbReference type="ARBA" id="ARBA00002000"/>
    </source>
</evidence>
<evidence type="ECO:0000256" key="2">
    <source>
        <dbReference type="ARBA" id="ARBA00022942"/>
    </source>
</evidence>
<organism evidence="5 6">
    <name type="scientific">Ancylostoma ceylanicum</name>
    <dbReference type="NCBI Taxonomy" id="53326"/>
    <lineage>
        <taxon>Eukaryota</taxon>
        <taxon>Metazoa</taxon>
        <taxon>Ecdysozoa</taxon>
        <taxon>Nematoda</taxon>
        <taxon>Chromadorea</taxon>
        <taxon>Rhabditida</taxon>
        <taxon>Rhabditina</taxon>
        <taxon>Rhabditomorpha</taxon>
        <taxon>Strongyloidea</taxon>
        <taxon>Ancylostomatidae</taxon>
        <taxon>Ancylostomatinae</taxon>
        <taxon>Ancylostoma</taxon>
    </lineage>
</organism>
<dbReference type="InterPro" id="IPR029055">
    <property type="entry name" value="Ntn_hydrolases_N"/>
</dbReference>
<evidence type="ECO:0000313" key="5">
    <source>
        <dbReference type="EMBL" id="EPB74461.1"/>
    </source>
</evidence>
<dbReference type="GO" id="GO:0019773">
    <property type="term" value="C:proteasome core complex, alpha-subunit complex"/>
    <property type="evidence" value="ECO:0007669"/>
    <property type="project" value="UniProtKB-UniRule"/>
</dbReference>
<dbReference type="Pfam" id="PF00227">
    <property type="entry name" value="Proteasome"/>
    <property type="match status" value="1"/>
</dbReference>
<evidence type="ECO:0000256" key="3">
    <source>
        <dbReference type="PROSITE-ProRule" id="PRU00808"/>
    </source>
</evidence>
<dbReference type="SUPFAM" id="SSF56235">
    <property type="entry name" value="N-terminal nucleophile aminohydrolases (Ntn hydrolases)"/>
    <property type="match status" value="1"/>
</dbReference>
<dbReference type="PROSITE" id="PS51475">
    <property type="entry name" value="PROTEASOME_ALPHA_2"/>
    <property type="match status" value="1"/>
</dbReference>
<dbReference type="SMART" id="SM00948">
    <property type="entry name" value="Proteasome_A_N"/>
    <property type="match status" value="1"/>
</dbReference>
<dbReference type="InterPro" id="IPR001353">
    <property type="entry name" value="Proteasome_sua/b"/>
</dbReference>
<dbReference type="PROSITE" id="PS00388">
    <property type="entry name" value="PROTEASOME_ALPHA_1"/>
    <property type="match status" value="1"/>
</dbReference>
<proteinExistence type="inferred from homology"/>
<comment type="function">
    <text evidence="1">The proteasome is a multicatalytic proteinase complex which is characterized by its ability to cleave peptides with Arg, Phe, Tyr, Leu, and Glu adjacent to the leaving group at neutral or slightly basic pH. The proteasome has an ATP-dependent proteolytic activity.</text>
</comment>
<keyword evidence="2 3" id="KW-0647">Proteasome</keyword>
<dbReference type="InterPro" id="IPR023332">
    <property type="entry name" value="Proteasome_alpha-type"/>
</dbReference>
<accession>A0A0D6LWJ0</accession>
<dbReference type="GO" id="GO:0006511">
    <property type="term" value="P:ubiquitin-dependent protein catabolic process"/>
    <property type="evidence" value="ECO:0007669"/>
    <property type="project" value="InterPro"/>
</dbReference>